<feature type="region of interest" description="Disordered" evidence="14">
    <location>
        <begin position="765"/>
        <end position="839"/>
    </location>
</feature>
<feature type="compositionally biased region" description="Basic residues" evidence="14">
    <location>
        <begin position="1198"/>
        <end position="1207"/>
    </location>
</feature>
<dbReference type="InterPro" id="IPR044570">
    <property type="entry name" value="Set1-like"/>
</dbReference>
<feature type="region of interest" description="Disordered" evidence="14">
    <location>
        <begin position="1091"/>
        <end position="1159"/>
    </location>
</feature>
<dbReference type="PANTHER" id="PTHR45814:SF2">
    <property type="entry name" value="HISTONE-LYSINE N-METHYLTRANSFERASE SETD1"/>
    <property type="match status" value="1"/>
</dbReference>
<feature type="compositionally biased region" description="Basic and acidic residues" evidence="14">
    <location>
        <begin position="1091"/>
        <end position="1109"/>
    </location>
</feature>
<dbReference type="Pfam" id="PF00076">
    <property type="entry name" value="RRM_1"/>
    <property type="match status" value="1"/>
</dbReference>
<dbReference type="OrthoDB" id="308383at2759"/>
<keyword evidence="7" id="KW-0156">Chromatin regulator</keyword>
<comment type="catalytic activity">
    <reaction evidence="10">
        <text>L-lysyl(4)-[histone H3] + 3 S-adenosyl-L-methionine = N(6),N(6),N(6)-trimethyl-L-lysyl(4)-[histone H3] + 3 S-adenosyl-L-homocysteine + 3 H(+)</text>
        <dbReference type="Rhea" id="RHEA:60260"/>
        <dbReference type="Rhea" id="RHEA-COMP:15537"/>
        <dbReference type="Rhea" id="RHEA-COMP:15547"/>
        <dbReference type="ChEBI" id="CHEBI:15378"/>
        <dbReference type="ChEBI" id="CHEBI:29969"/>
        <dbReference type="ChEBI" id="CHEBI:57856"/>
        <dbReference type="ChEBI" id="CHEBI:59789"/>
        <dbReference type="ChEBI" id="CHEBI:61961"/>
        <dbReference type="EC" id="2.1.1.354"/>
    </reaction>
</comment>
<dbReference type="GO" id="GO:0032259">
    <property type="term" value="P:methylation"/>
    <property type="evidence" value="ECO:0007669"/>
    <property type="project" value="UniProtKB-KW"/>
</dbReference>
<dbReference type="GO" id="GO:0140999">
    <property type="term" value="F:histone H3K4 trimethyltransferase activity"/>
    <property type="evidence" value="ECO:0007669"/>
    <property type="project" value="UniProtKB-EC"/>
</dbReference>
<feature type="compositionally biased region" description="Low complexity" evidence="14">
    <location>
        <begin position="893"/>
        <end position="904"/>
    </location>
</feature>
<gene>
    <name evidence="18" type="ORF">AAE3_LOCUS12160</name>
</gene>
<name>A0A8S0WBI7_CYCAE</name>
<evidence type="ECO:0000256" key="14">
    <source>
        <dbReference type="SAM" id="MobiDB-lite"/>
    </source>
</evidence>
<dbReference type="SUPFAM" id="SSF82199">
    <property type="entry name" value="SET domain"/>
    <property type="match status" value="1"/>
</dbReference>
<organism evidence="18 19">
    <name type="scientific">Cyclocybe aegerita</name>
    <name type="common">Black poplar mushroom</name>
    <name type="synonym">Agrocybe aegerita</name>
    <dbReference type="NCBI Taxonomy" id="1973307"/>
    <lineage>
        <taxon>Eukaryota</taxon>
        <taxon>Fungi</taxon>
        <taxon>Dikarya</taxon>
        <taxon>Basidiomycota</taxon>
        <taxon>Agaricomycotina</taxon>
        <taxon>Agaricomycetes</taxon>
        <taxon>Agaricomycetidae</taxon>
        <taxon>Agaricales</taxon>
        <taxon>Agaricineae</taxon>
        <taxon>Bolbitiaceae</taxon>
        <taxon>Cyclocybe</taxon>
    </lineage>
</organism>
<evidence type="ECO:0000256" key="7">
    <source>
        <dbReference type="ARBA" id="ARBA00022853"/>
    </source>
</evidence>
<dbReference type="GO" id="GO:0003723">
    <property type="term" value="F:RNA binding"/>
    <property type="evidence" value="ECO:0007669"/>
    <property type="project" value="UniProtKB-UniRule"/>
</dbReference>
<feature type="compositionally biased region" description="Basic and acidic residues" evidence="14">
    <location>
        <begin position="765"/>
        <end position="776"/>
    </location>
</feature>
<dbReference type="Pfam" id="PF11764">
    <property type="entry name" value="N-SET"/>
    <property type="match status" value="1"/>
</dbReference>
<dbReference type="PRINTS" id="PR01217">
    <property type="entry name" value="PRICHEXTENSN"/>
</dbReference>
<feature type="compositionally biased region" description="Low complexity" evidence="14">
    <location>
        <begin position="199"/>
        <end position="221"/>
    </location>
</feature>
<comment type="caution">
    <text evidence="18">The sequence shown here is derived from an EMBL/GenBank/DDBJ whole genome shotgun (WGS) entry which is preliminary data.</text>
</comment>
<keyword evidence="4" id="KW-0489">Methyltransferase</keyword>
<feature type="compositionally biased region" description="Polar residues" evidence="14">
    <location>
        <begin position="778"/>
        <end position="793"/>
    </location>
</feature>
<dbReference type="EMBL" id="CACVBS010000082">
    <property type="protein sequence ID" value="CAA7269908.1"/>
    <property type="molecule type" value="Genomic_DNA"/>
</dbReference>
<protein>
    <recommendedName>
        <fullName evidence="3">Histone-lysine N-methyltransferase, H3 lysine-4 specific</fullName>
        <ecNumber evidence="2">2.1.1.354</ecNumber>
    </recommendedName>
    <alternativeName>
        <fullName evidence="9">SET domain-containing protein 1</fullName>
    </alternativeName>
</protein>
<dbReference type="InterPro" id="IPR046341">
    <property type="entry name" value="SET_dom_sf"/>
</dbReference>
<evidence type="ECO:0000259" key="17">
    <source>
        <dbReference type="PROSITE" id="PS50868"/>
    </source>
</evidence>
<evidence type="ECO:0000256" key="11">
    <source>
        <dbReference type="ARBA" id="ARBA00047583"/>
    </source>
</evidence>
<evidence type="ECO:0000256" key="1">
    <source>
        <dbReference type="ARBA" id="ARBA00004123"/>
    </source>
</evidence>
<proteinExistence type="predicted"/>
<feature type="compositionally biased region" description="Pro residues" evidence="14">
    <location>
        <begin position="264"/>
        <end position="280"/>
    </location>
</feature>
<keyword evidence="19" id="KW-1185">Reference proteome</keyword>
<dbReference type="SMART" id="SM00508">
    <property type="entry name" value="PostSET"/>
    <property type="match status" value="1"/>
</dbReference>
<dbReference type="Proteomes" id="UP000467700">
    <property type="component" value="Unassembled WGS sequence"/>
</dbReference>
<keyword evidence="13" id="KW-0694">RNA-binding</keyword>
<keyword evidence="8" id="KW-0539">Nucleus</keyword>
<dbReference type="PROSITE" id="PS50280">
    <property type="entry name" value="SET"/>
    <property type="match status" value="1"/>
</dbReference>
<comment type="catalytic activity">
    <reaction evidence="11">
        <text>N(6)-methyl-L-lysyl(4)-[histone H3] + S-adenosyl-L-methionine = N(6),N(6)-dimethyl-L-lysyl(4)-[histone H3] + S-adenosyl-L-homocysteine + H(+)</text>
        <dbReference type="Rhea" id="RHEA:60268"/>
        <dbReference type="Rhea" id="RHEA-COMP:15540"/>
        <dbReference type="Rhea" id="RHEA-COMP:15543"/>
        <dbReference type="ChEBI" id="CHEBI:15378"/>
        <dbReference type="ChEBI" id="CHEBI:57856"/>
        <dbReference type="ChEBI" id="CHEBI:59789"/>
        <dbReference type="ChEBI" id="CHEBI:61929"/>
        <dbReference type="ChEBI" id="CHEBI:61976"/>
    </reaction>
</comment>
<dbReference type="InterPro" id="IPR000504">
    <property type="entry name" value="RRM_dom"/>
</dbReference>
<evidence type="ECO:0000256" key="6">
    <source>
        <dbReference type="ARBA" id="ARBA00022691"/>
    </source>
</evidence>
<feature type="compositionally biased region" description="Polar residues" evidence="14">
    <location>
        <begin position="168"/>
        <end position="191"/>
    </location>
</feature>
<feature type="compositionally biased region" description="Low complexity" evidence="14">
    <location>
        <begin position="63"/>
        <end position="79"/>
    </location>
</feature>
<feature type="region of interest" description="Disordered" evidence="14">
    <location>
        <begin position="1171"/>
        <end position="1317"/>
    </location>
</feature>
<evidence type="ECO:0000259" key="16">
    <source>
        <dbReference type="PROSITE" id="PS50280"/>
    </source>
</evidence>
<feature type="compositionally biased region" description="Acidic residues" evidence="14">
    <location>
        <begin position="1110"/>
        <end position="1121"/>
    </location>
</feature>
<dbReference type="InterPro" id="IPR012677">
    <property type="entry name" value="Nucleotide-bd_a/b_plait_sf"/>
</dbReference>
<keyword evidence="6" id="KW-0949">S-adenosyl-L-methionine</keyword>
<evidence type="ECO:0000256" key="8">
    <source>
        <dbReference type="ARBA" id="ARBA00023242"/>
    </source>
</evidence>
<evidence type="ECO:0000256" key="4">
    <source>
        <dbReference type="ARBA" id="ARBA00022603"/>
    </source>
</evidence>
<evidence type="ECO:0000256" key="9">
    <source>
        <dbReference type="ARBA" id="ARBA00030093"/>
    </source>
</evidence>
<dbReference type="SMART" id="SM01291">
    <property type="entry name" value="N-SET"/>
    <property type="match status" value="1"/>
</dbReference>
<dbReference type="InterPro" id="IPR003616">
    <property type="entry name" value="Post-SET_dom"/>
</dbReference>
<evidence type="ECO:0000256" key="5">
    <source>
        <dbReference type="ARBA" id="ARBA00022679"/>
    </source>
</evidence>
<reference evidence="18 19" key="1">
    <citation type="submission" date="2020-01" db="EMBL/GenBank/DDBJ databases">
        <authorList>
            <person name="Gupta K D."/>
        </authorList>
    </citation>
    <scope>NUCLEOTIDE SEQUENCE [LARGE SCALE GENOMIC DNA]</scope>
</reference>
<feature type="compositionally biased region" description="Pro residues" evidence="14">
    <location>
        <begin position="1264"/>
        <end position="1275"/>
    </location>
</feature>
<dbReference type="InterPro" id="IPR001214">
    <property type="entry name" value="SET_dom"/>
</dbReference>
<feature type="compositionally biased region" description="Acidic residues" evidence="14">
    <location>
        <begin position="1144"/>
        <end position="1156"/>
    </location>
</feature>
<feature type="domain" description="SET" evidence="16">
    <location>
        <begin position="1417"/>
        <end position="1534"/>
    </location>
</feature>
<feature type="domain" description="RRM" evidence="15">
    <location>
        <begin position="663"/>
        <end position="744"/>
    </location>
</feature>
<evidence type="ECO:0000259" key="15">
    <source>
        <dbReference type="PROSITE" id="PS50102"/>
    </source>
</evidence>
<feature type="region of interest" description="Disordered" evidence="14">
    <location>
        <begin position="893"/>
        <end position="923"/>
    </location>
</feature>
<feature type="domain" description="Post-SET" evidence="17">
    <location>
        <begin position="1540"/>
        <end position="1556"/>
    </location>
</feature>
<keyword evidence="5" id="KW-0808">Transferase</keyword>
<dbReference type="SMART" id="SM00360">
    <property type="entry name" value="RRM"/>
    <property type="match status" value="1"/>
</dbReference>
<feature type="region of interest" description="Disordered" evidence="14">
    <location>
        <begin position="859"/>
        <end position="880"/>
    </location>
</feature>
<evidence type="ECO:0000256" key="12">
    <source>
        <dbReference type="ARBA" id="ARBA00049129"/>
    </source>
</evidence>
<dbReference type="PROSITE" id="PS50102">
    <property type="entry name" value="RRM"/>
    <property type="match status" value="1"/>
</dbReference>
<evidence type="ECO:0000256" key="2">
    <source>
        <dbReference type="ARBA" id="ARBA00012182"/>
    </source>
</evidence>
<dbReference type="PANTHER" id="PTHR45814">
    <property type="entry name" value="HISTONE-LYSINE N-METHYLTRANSFERASE SETD1"/>
    <property type="match status" value="1"/>
</dbReference>
<accession>A0A8S0WBI7</accession>
<comment type="catalytic activity">
    <reaction evidence="12">
        <text>N(6),N(6)-dimethyl-L-lysyl(4)-[histone H3] + S-adenosyl-L-methionine = N(6),N(6),N(6)-trimethyl-L-lysyl(4)-[histone H3] + S-adenosyl-L-homocysteine + H(+)</text>
        <dbReference type="Rhea" id="RHEA:60272"/>
        <dbReference type="Rhea" id="RHEA-COMP:15537"/>
        <dbReference type="Rhea" id="RHEA-COMP:15540"/>
        <dbReference type="ChEBI" id="CHEBI:15378"/>
        <dbReference type="ChEBI" id="CHEBI:57856"/>
        <dbReference type="ChEBI" id="CHEBI:59789"/>
        <dbReference type="ChEBI" id="CHEBI:61961"/>
        <dbReference type="ChEBI" id="CHEBI:61976"/>
    </reaction>
</comment>
<dbReference type="EC" id="2.1.1.354" evidence="2"/>
<dbReference type="Pfam" id="PF00856">
    <property type="entry name" value="SET"/>
    <property type="match status" value="1"/>
</dbReference>
<evidence type="ECO:0000256" key="10">
    <source>
        <dbReference type="ARBA" id="ARBA00047571"/>
    </source>
</evidence>
<feature type="region of interest" description="Disordered" evidence="14">
    <location>
        <begin position="20"/>
        <end position="531"/>
    </location>
</feature>
<dbReference type="SMART" id="SM00317">
    <property type="entry name" value="SET"/>
    <property type="match status" value="1"/>
</dbReference>
<dbReference type="GO" id="GO:0048188">
    <property type="term" value="C:Set1C/COMPASS complex"/>
    <property type="evidence" value="ECO:0007669"/>
    <property type="project" value="TreeGrafter"/>
</dbReference>
<dbReference type="Gene3D" id="3.30.70.330">
    <property type="match status" value="1"/>
</dbReference>
<comment type="subcellular location">
    <subcellularLocation>
        <location evidence="1">Nucleus</location>
    </subcellularLocation>
</comment>
<dbReference type="SUPFAM" id="SSF54928">
    <property type="entry name" value="RNA-binding domain, RBD"/>
    <property type="match status" value="1"/>
</dbReference>
<evidence type="ECO:0000256" key="13">
    <source>
        <dbReference type="PROSITE-ProRule" id="PRU00176"/>
    </source>
</evidence>
<dbReference type="PROSITE" id="PS50868">
    <property type="entry name" value="POST_SET"/>
    <property type="match status" value="1"/>
</dbReference>
<evidence type="ECO:0000313" key="19">
    <source>
        <dbReference type="Proteomes" id="UP000467700"/>
    </source>
</evidence>
<evidence type="ECO:0000313" key="18">
    <source>
        <dbReference type="EMBL" id="CAA7269908.1"/>
    </source>
</evidence>
<feature type="compositionally biased region" description="Pro residues" evidence="14">
    <location>
        <begin position="399"/>
        <end position="417"/>
    </location>
</feature>
<feature type="compositionally biased region" description="Pro residues" evidence="14">
    <location>
        <begin position="287"/>
        <end position="392"/>
    </location>
</feature>
<feature type="compositionally biased region" description="Basic and acidic residues" evidence="14">
    <location>
        <begin position="464"/>
        <end position="511"/>
    </location>
</feature>
<dbReference type="Gene3D" id="2.170.270.10">
    <property type="entry name" value="SET domain"/>
    <property type="match status" value="1"/>
</dbReference>
<sequence length="1556" mass="169381">MTIVDGGGCEKRLVAVVWLPRAPKPTHLSLSSSPPSPSPRHMSGKAPPKGPRALLGTHGGQSGPPSSSSASSLAPHNSQQHPQPPKGASGSLPLTPNSRIGATPPTGPRSLQANNHARLPPPGPKHLMNGHTGYSNSGPPNGVAPHGLQGNRNPISIKGKKRDVGLSAESNHSWQSSRPQTNGWPDTSTNEGSSGGSGASSSSMGHKISTSAATSPAAVPVRPGELKQDRPAVHISMQNRNGARDRPSLLSESSQPPPPRDEPPPPPPPSQPPPPPPPPPEEAKPPTSLPPPLPPAESRPPPPPPESKPPPPPPPPQPPTSSPPPLPPSTSPPKLPPPPLPSDPPPPPPHTSEPPTPPPPPPVFVPEPPPPASTPAPLPPSAPASIPPPIPVPVLAVPSAPPASVPSPVTPAAPTPTPALRLPPVEKQRAPSPRNVPPPRPSSNEHHALPRRPRSPPSWNPSSRPRDSSRESSRYRHSDSRHSDSRHLESRFSDSRHSESRHSEPEPEPKKLYSLPPLPAWPPPRSEHPEGLRSFKVLYDPAVDNPLAASSGHIPQKYPVLLPPAHYRGLIDHIRKHGSPSVVQERIRGKGKGKESLLRFEGEVMSVIDPDDGTREEVVVVKDPRKNKDKEFRPPSSFRVPRNDLIEVRYEFDENSTGPPPPTSILLTGVSPFTSNTNLRRHFSQFGTVLSFEPQIDKENGSALGIFSIKFQLHEEAKRCLEKENGKRGGLGAGIPLKLGEVEEWRVVYDGDGSRLKAVMKELDERRKRDREDKRRNNLPNGISSATPSSHSVGGNAGTPLSGISSPAPRKGPRGQDGNDHRRPHGQSSSSKPHALPAKPIVVLVKEVDKVAEKLARARADAQQRTTTKRAMMQSSSRGRNVLQNKYAAYKASPMNISRSPSPSSDRKPMAAAQHKSAADREKERLEVTRALAKNGHEHVKVQGSAQLVASVGDEAVKAFFEGFAVDKVLRDHTGIYVTFTTSGVAHRATTVLGTKQLGFQSVTLSAHSAPAYKEASEKTHWTETELVAEARKMILEELKGLLEKDISERVVGQDLKKLIVEEKIKGASAVQQEDKPLEKKGLKGLSFKKKKEEDVSVEQEPEKEKQEVAEEEEQEVEPEVEVERPKKRRKTEVVAKKSRRVIDDEDLESEEEDEADTARLAAIESEAALKRAVSEDRDEEEEPVKKKQKIQEIIPAKGKKASKKAKKEVEPVDQVILGESESFESPVVAQLRLDATADSSRTPSRSPSPVPVREPKRRKREPTPPSLPTPPPDPVGLGLCEDDEDLYYAKLALSGEVPEEEKPQPPPSTSDIPTFRKHLTGSARTEGYYKITHAEKAAYVAQYQARAANTGVPPPIVDEPQPQHVTSSRSNRANARRRAQGLEEINQVQRAVALSKGETAANELTFKFNQLQTRKKHLRFARSPIHDWGLYAMEKISRGEMVIEYVGEIIRAQVAEKREKAYERQGIGSSYLFRIDEDLVVDATKKGNLGRLINHSCDPNCTAKIITISGEKKIVIYAKQEIELGDEITYDYHFPFEQDKIPCLCGSAKCRGFLN</sequence>
<dbReference type="InterPro" id="IPR035979">
    <property type="entry name" value="RBD_domain_sf"/>
</dbReference>
<dbReference type="InterPro" id="IPR024657">
    <property type="entry name" value="COMPASS_Set1_N-SET"/>
</dbReference>
<evidence type="ECO:0000256" key="3">
    <source>
        <dbReference type="ARBA" id="ARBA00015839"/>
    </source>
</evidence>